<keyword evidence="2" id="KW-0645">Protease</keyword>
<dbReference type="InterPro" id="IPR013320">
    <property type="entry name" value="ConA-like_dom_sf"/>
</dbReference>
<keyword evidence="3" id="KW-1185">Reference proteome</keyword>
<reference evidence="3" key="2">
    <citation type="journal article" date="2017" name="J. Anim. Genet.">
        <title>Multiple reference genome sequences of hot pepper reveal the massive evolution of plant disease resistance genes by retroduplication.</title>
        <authorList>
            <person name="Kim S."/>
            <person name="Park J."/>
            <person name="Yeom S.-I."/>
            <person name="Kim Y.-M."/>
            <person name="Seo E."/>
            <person name="Kim K.-T."/>
            <person name="Kim M.-S."/>
            <person name="Lee J.M."/>
            <person name="Cheong K."/>
            <person name="Shin H.-S."/>
            <person name="Kim S.-B."/>
            <person name="Han K."/>
            <person name="Lee J."/>
            <person name="Park M."/>
            <person name="Lee H.-A."/>
            <person name="Lee H.-Y."/>
            <person name="Lee Y."/>
            <person name="Oh S."/>
            <person name="Lee J.H."/>
            <person name="Choi E."/>
            <person name="Choi E."/>
            <person name="Lee S.E."/>
            <person name="Jeon J."/>
            <person name="Kim H."/>
            <person name="Choi G."/>
            <person name="Song H."/>
            <person name="Lee J."/>
            <person name="Lee S.-C."/>
            <person name="Kwon J.-K."/>
            <person name="Lee H.-Y."/>
            <person name="Koo N."/>
            <person name="Hong Y."/>
            <person name="Kim R.W."/>
            <person name="Kang W.-H."/>
            <person name="Huh J.H."/>
            <person name="Kang B.-C."/>
            <person name="Yang T.-J."/>
            <person name="Lee Y.-H."/>
            <person name="Bennetzen J.L."/>
            <person name="Choi D."/>
        </authorList>
    </citation>
    <scope>NUCLEOTIDE SEQUENCE [LARGE SCALE GENOMIC DNA]</scope>
    <source>
        <strain evidence="3">cv. PBC81</strain>
    </source>
</reference>
<dbReference type="STRING" id="33114.A0A2G2VIR5"/>
<comment type="caution">
    <text evidence="2">The sequence shown here is derived from an EMBL/GenBank/DDBJ whole genome shotgun (WGS) entry which is preliminary data.</text>
</comment>
<sequence length="227" mass="25017">MVQAIARSATKTRNALSRTYSAPQRSASSAALLVGDPTMMRDRGGNFVLPRADVMKLRDRLRNEELADGSIFSRLRNRTLRHEATSDTGLAGAVYILDDEPTTSGGHWHIITLTIDAELGEATCYLDGNFDGYQTGLPLRVASCIWELGTDVWVGIRPAIDELFGRSDSEGAESKVHIMDVFLWGRCLTEDEIASLPAAMGSAEYSMIDLPDDNWQWADSPTRDCVF</sequence>
<protein>
    <submittedName>
        <fullName evidence="2">Calpain-type cysteine protease DEK1</fullName>
    </submittedName>
</protein>
<name>A0A2G2VIR5_CAPBA</name>
<organism evidence="2 3">
    <name type="scientific">Capsicum baccatum</name>
    <name type="common">Peruvian pepper</name>
    <dbReference type="NCBI Taxonomy" id="33114"/>
    <lineage>
        <taxon>Eukaryota</taxon>
        <taxon>Viridiplantae</taxon>
        <taxon>Streptophyta</taxon>
        <taxon>Embryophyta</taxon>
        <taxon>Tracheophyta</taxon>
        <taxon>Spermatophyta</taxon>
        <taxon>Magnoliopsida</taxon>
        <taxon>eudicotyledons</taxon>
        <taxon>Gunneridae</taxon>
        <taxon>Pentapetalae</taxon>
        <taxon>asterids</taxon>
        <taxon>lamiids</taxon>
        <taxon>Solanales</taxon>
        <taxon>Solanaceae</taxon>
        <taxon>Solanoideae</taxon>
        <taxon>Capsiceae</taxon>
        <taxon>Capsicum</taxon>
    </lineage>
</organism>
<evidence type="ECO:0000313" key="3">
    <source>
        <dbReference type="Proteomes" id="UP000224567"/>
    </source>
</evidence>
<accession>A0A2G2VIR5</accession>
<dbReference type="Gene3D" id="2.60.120.200">
    <property type="match status" value="1"/>
</dbReference>
<keyword evidence="2" id="KW-0378">Hydrolase</keyword>
<dbReference type="AlphaFoldDB" id="A0A2G2VIR5"/>
<dbReference type="GO" id="GO:0008233">
    <property type="term" value="F:peptidase activity"/>
    <property type="evidence" value="ECO:0007669"/>
    <property type="project" value="UniProtKB-KW"/>
</dbReference>
<dbReference type="EMBL" id="MLFT02000012">
    <property type="protein sequence ID" value="PHT32875.1"/>
    <property type="molecule type" value="Genomic_DNA"/>
</dbReference>
<evidence type="ECO:0000256" key="1">
    <source>
        <dbReference type="SAM" id="MobiDB-lite"/>
    </source>
</evidence>
<feature type="compositionally biased region" description="Polar residues" evidence="1">
    <location>
        <begin position="9"/>
        <end position="22"/>
    </location>
</feature>
<reference evidence="2 3" key="1">
    <citation type="journal article" date="2017" name="Genome Biol.">
        <title>New reference genome sequences of hot pepper reveal the massive evolution of plant disease-resistance genes by retroduplication.</title>
        <authorList>
            <person name="Kim S."/>
            <person name="Park J."/>
            <person name="Yeom S.I."/>
            <person name="Kim Y.M."/>
            <person name="Seo E."/>
            <person name="Kim K.T."/>
            <person name="Kim M.S."/>
            <person name="Lee J.M."/>
            <person name="Cheong K."/>
            <person name="Shin H.S."/>
            <person name="Kim S.B."/>
            <person name="Han K."/>
            <person name="Lee J."/>
            <person name="Park M."/>
            <person name="Lee H.A."/>
            <person name="Lee H.Y."/>
            <person name="Lee Y."/>
            <person name="Oh S."/>
            <person name="Lee J.H."/>
            <person name="Choi E."/>
            <person name="Choi E."/>
            <person name="Lee S.E."/>
            <person name="Jeon J."/>
            <person name="Kim H."/>
            <person name="Choi G."/>
            <person name="Song H."/>
            <person name="Lee J."/>
            <person name="Lee S.C."/>
            <person name="Kwon J.K."/>
            <person name="Lee H.Y."/>
            <person name="Koo N."/>
            <person name="Hong Y."/>
            <person name="Kim R.W."/>
            <person name="Kang W.H."/>
            <person name="Huh J.H."/>
            <person name="Kang B.C."/>
            <person name="Yang T.J."/>
            <person name="Lee Y.H."/>
            <person name="Bennetzen J.L."/>
            <person name="Choi D."/>
        </authorList>
    </citation>
    <scope>NUCLEOTIDE SEQUENCE [LARGE SCALE GENOMIC DNA]</scope>
    <source>
        <strain evidence="3">cv. PBC81</strain>
    </source>
</reference>
<dbReference type="Proteomes" id="UP000224567">
    <property type="component" value="Unassembled WGS sequence"/>
</dbReference>
<dbReference type="GO" id="GO:0006508">
    <property type="term" value="P:proteolysis"/>
    <property type="evidence" value="ECO:0007669"/>
    <property type="project" value="UniProtKB-KW"/>
</dbReference>
<dbReference type="SUPFAM" id="SSF49899">
    <property type="entry name" value="Concanavalin A-like lectins/glucanases"/>
    <property type="match status" value="1"/>
</dbReference>
<feature type="region of interest" description="Disordered" evidence="1">
    <location>
        <begin position="1"/>
        <end position="22"/>
    </location>
</feature>
<proteinExistence type="predicted"/>
<dbReference type="OrthoDB" id="424753at2759"/>
<gene>
    <name evidence="2" type="ORF">CQW23_29212</name>
</gene>
<evidence type="ECO:0000313" key="2">
    <source>
        <dbReference type="EMBL" id="PHT32875.1"/>
    </source>
</evidence>